<dbReference type="EMBL" id="BMIU01000008">
    <property type="protein sequence ID" value="GGF30863.1"/>
    <property type="molecule type" value="Genomic_DNA"/>
</dbReference>
<keyword evidence="1" id="KW-1133">Transmembrane helix</keyword>
<feature type="domain" description="FecR protein" evidence="2">
    <location>
        <begin position="109"/>
        <end position="201"/>
    </location>
</feature>
<reference evidence="5" key="1">
    <citation type="journal article" date="2019" name="Int. J. Syst. Evol. Microbiol.">
        <title>The Global Catalogue of Microorganisms (GCM) 10K type strain sequencing project: providing services to taxonomists for standard genome sequencing and annotation.</title>
        <authorList>
            <consortium name="The Broad Institute Genomics Platform"/>
            <consortium name="The Broad Institute Genome Sequencing Center for Infectious Disease"/>
            <person name="Wu L."/>
            <person name="Ma J."/>
        </authorList>
    </citation>
    <scope>NUCLEOTIDE SEQUENCE [LARGE SCALE GENOMIC DNA]</scope>
    <source>
        <strain evidence="5">CGMCC 1.15407</strain>
    </source>
</reference>
<accession>A0ABQ1V0U3</accession>
<evidence type="ECO:0000259" key="2">
    <source>
        <dbReference type="Pfam" id="PF04773"/>
    </source>
</evidence>
<dbReference type="PANTHER" id="PTHR30273:SF2">
    <property type="entry name" value="PROTEIN FECR"/>
    <property type="match status" value="1"/>
</dbReference>
<dbReference type="InterPro" id="IPR012373">
    <property type="entry name" value="Ferrdict_sens_TM"/>
</dbReference>
<dbReference type="Pfam" id="PF04773">
    <property type="entry name" value="FecR"/>
    <property type="match status" value="1"/>
</dbReference>
<sequence>MVDKKQLNELLTRYLSGKTSDEENMLVDRWFEKTFSEEATESDQDLLIIKEEILDRIKANKDKVSTGKQFYINQLSLWWKATAAILVMLAGGYWIYTVHSPNEKWLTQSTGNGEQTSITLPDGSHVMINVASSIRYPEEFGDSSREIVLSGEAFFDVVSDPDRPFRVVTEKVSTEVLGTQFNINAYPSGTSQVSVFEGSVKVHAANDRDQSELLRVNQAVSIGNNGELLKHPVNLKMVGAWRKQISYLDGTSLNELATLIDRWYGYKVHFVPKALGDCAFSGKLKMGELEVLLNQIKFIKEIDWQITAENKIVFNGNPCN</sequence>
<name>A0ABQ1V0U3_9BACT</name>
<dbReference type="RefSeq" id="WP_137403433.1">
    <property type="nucleotide sequence ID" value="NZ_BMIU01000008.1"/>
</dbReference>
<feature type="transmembrane region" description="Helical" evidence="1">
    <location>
        <begin position="77"/>
        <end position="96"/>
    </location>
</feature>
<evidence type="ECO:0000256" key="1">
    <source>
        <dbReference type="SAM" id="Phobius"/>
    </source>
</evidence>
<dbReference type="Pfam" id="PF16344">
    <property type="entry name" value="FecR_C"/>
    <property type="match status" value="1"/>
</dbReference>
<evidence type="ECO:0000313" key="5">
    <source>
        <dbReference type="Proteomes" id="UP000647339"/>
    </source>
</evidence>
<dbReference type="PANTHER" id="PTHR30273">
    <property type="entry name" value="PERIPLASMIC SIGNAL SENSOR AND SIGMA FACTOR ACTIVATOR FECR-RELATED"/>
    <property type="match status" value="1"/>
</dbReference>
<comment type="caution">
    <text evidence="4">The sequence shown here is derived from an EMBL/GenBank/DDBJ whole genome shotgun (WGS) entry which is preliminary data.</text>
</comment>
<keyword evidence="5" id="KW-1185">Reference proteome</keyword>
<organism evidence="4 5">
    <name type="scientific">Echinicola rosea</name>
    <dbReference type="NCBI Taxonomy" id="1807691"/>
    <lineage>
        <taxon>Bacteria</taxon>
        <taxon>Pseudomonadati</taxon>
        <taxon>Bacteroidota</taxon>
        <taxon>Cytophagia</taxon>
        <taxon>Cytophagales</taxon>
        <taxon>Cyclobacteriaceae</taxon>
        <taxon>Echinicola</taxon>
    </lineage>
</organism>
<evidence type="ECO:0000313" key="4">
    <source>
        <dbReference type="EMBL" id="GGF30863.1"/>
    </source>
</evidence>
<dbReference type="Gene3D" id="3.55.50.30">
    <property type="match status" value="1"/>
</dbReference>
<protein>
    <submittedName>
        <fullName evidence="4">Anti-sigma factor</fullName>
    </submittedName>
</protein>
<feature type="domain" description="Protein FecR C-terminal" evidence="3">
    <location>
        <begin position="248"/>
        <end position="312"/>
    </location>
</feature>
<gene>
    <name evidence="4" type="ORF">GCM10011339_18850</name>
</gene>
<dbReference type="Proteomes" id="UP000647339">
    <property type="component" value="Unassembled WGS sequence"/>
</dbReference>
<proteinExistence type="predicted"/>
<dbReference type="Gene3D" id="2.60.120.1440">
    <property type="match status" value="1"/>
</dbReference>
<keyword evidence="1" id="KW-0812">Transmembrane</keyword>
<keyword evidence="1" id="KW-0472">Membrane</keyword>
<dbReference type="InterPro" id="IPR032508">
    <property type="entry name" value="FecR_C"/>
</dbReference>
<dbReference type="PIRSF" id="PIRSF018266">
    <property type="entry name" value="FecR"/>
    <property type="match status" value="1"/>
</dbReference>
<evidence type="ECO:0000259" key="3">
    <source>
        <dbReference type="Pfam" id="PF16344"/>
    </source>
</evidence>
<dbReference type="InterPro" id="IPR006860">
    <property type="entry name" value="FecR"/>
</dbReference>